<feature type="transmembrane region" description="Helical" evidence="1">
    <location>
        <begin position="107"/>
        <end position="128"/>
    </location>
</feature>
<dbReference type="Pfam" id="PF06197">
    <property type="entry name" value="DUF998"/>
    <property type="match status" value="1"/>
</dbReference>
<dbReference type="AlphaFoldDB" id="A0A7J2U4I6"/>
<comment type="caution">
    <text evidence="2">The sequence shown here is derived from an EMBL/GenBank/DDBJ whole genome shotgun (WGS) entry which is preliminary data.</text>
</comment>
<name>A0A7J2U4I6_9CREN</name>
<dbReference type="PANTHER" id="PTHR42241">
    <property type="entry name" value="HYPOTHETICAL MEMBRANE PROTEIN, CONSERVED, DUF998 FAMILY"/>
    <property type="match status" value="1"/>
</dbReference>
<organism evidence="2">
    <name type="scientific">Ignisphaera aggregans</name>
    <dbReference type="NCBI Taxonomy" id="334771"/>
    <lineage>
        <taxon>Archaea</taxon>
        <taxon>Thermoproteota</taxon>
        <taxon>Thermoprotei</taxon>
        <taxon>Desulfurococcales</taxon>
        <taxon>Desulfurococcaceae</taxon>
        <taxon>Ignisphaera</taxon>
    </lineage>
</organism>
<feature type="transmembrane region" description="Helical" evidence="1">
    <location>
        <begin position="80"/>
        <end position="101"/>
    </location>
</feature>
<gene>
    <name evidence="2" type="ORF">ENO26_09080</name>
</gene>
<reference evidence="2" key="1">
    <citation type="journal article" date="2020" name="mSystems">
        <title>Genome- and Community-Level Interaction Insights into Carbon Utilization and Element Cycling Functions of Hydrothermarchaeota in Hydrothermal Sediment.</title>
        <authorList>
            <person name="Zhou Z."/>
            <person name="Liu Y."/>
            <person name="Xu W."/>
            <person name="Pan J."/>
            <person name="Luo Z.H."/>
            <person name="Li M."/>
        </authorList>
    </citation>
    <scope>NUCLEOTIDE SEQUENCE [LARGE SCALE GENOMIC DNA]</scope>
    <source>
        <strain evidence="2">SpSt-125</strain>
    </source>
</reference>
<accession>A0A7J2U4I6</accession>
<dbReference type="PANTHER" id="PTHR42241:SF2">
    <property type="entry name" value="HYPOTHETICAL MEMBRANE PROTEIN, CONSERVED, DUF998 FAMILY"/>
    <property type="match status" value="1"/>
</dbReference>
<feature type="transmembrane region" description="Helical" evidence="1">
    <location>
        <begin position="7"/>
        <end position="28"/>
    </location>
</feature>
<sequence length="183" mass="19969">MNVLIALWRFSGVIAMVLAWIVIALAVLKNPWFNVFKHALSDLGGPLANTPQIYNLGLIATGITICLYSLYITYASEAKVLVFASALLFVAGVFLALIGIYPSGTRPHTFVSTWFFIQVLIAIIATALDMTLEKSFYHATALWIISIVGPVGALLIKWPSVALQEIYGIVLIDIAVIIMTTKI</sequence>
<dbReference type="EMBL" id="DSEU01000062">
    <property type="protein sequence ID" value="HEM67694.1"/>
    <property type="molecule type" value="Genomic_DNA"/>
</dbReference>
<protein>
    <submittedName>
        <fullName evidence="2">DUF998 domain-containing protein</fullName>
    </submittedName>
</protein>
<proteinExistence type="predicted"/>
<feature type="transmembrane region" description="Helical" evidence="1">
    <location>
        <begin position="135"/>
        <end position="156"/>
    </location>
</feature>
<keyword evidence="1" id="KW-0812">Transmembrane</keyword>
<evidence type="ECO:0000256" key="1">
    <source>
        <dbReference type="SAM" id="Phobius"/>
    </source>
</evidence>
<keyword evidence="1" id="KW-0472">Membrane</keyword>
<dbReference type="InterPro" id="IPR009339">
    <property type="entry name" value="DUF998"/>
</dbReference>
<feature type="transmembrane region" description="Helical" evidence="1">
    <location>
        <begin position="162"/>
        <end position="181"/>
    </location>
</feature>
<feature type="transmembrane region" description="Helical" evidence="1">
    <location>
        <begin position="53"/>
        <end position="73"/>
    </location>
</feature>
<keyword evidence="1" id="KW-1133">Transmembrane helix</keyword>
<evidence type="ECO:0000313" key="2">
    <source>
        <dbReference type="EMBL" id="HEM67694.1"/>
    </source>
</evidence>